<dbReference type="RefSeq" id="WP_084650660.1">
    <property type="nucleotide sequence ID" value="NZ_FRDI01000007.1"/>
</dbReference>
<name>A0A1M7T6Z9_9BACT</name>
<dbReference type="AlphaFoldDB" id="A0A1M7T6Z9"/>
<feature type="compositionally biased region" description="Polar residues" evidence="1">
    <location>
        <begin position="421"/>
        <end position="435"/>
    </location>
</feature>
<proteinExistence type="predicted"/>
<dbReference type="EMBL" id="FRDI01000007">
    <property type="protein sequence ID" value="SHN66464.1"/>
    <property type="molecule type" value="Genomic_DNA"/>
</dbReference>
<evidence type="ECO:0000313" key="4">
    <source>
        <dbReference type="Proteomes" id="UP000186469"/>
    </source>
</evidence>
<feature type="compositionally biased region" description="Basic and acidic residues" evidence="1">
    <location>
        <begin position="442"/>
        <end position="451"/>
    </location>
</feature>
<protein>
    <submittedName>
        <fullName evidence="3">Relaxase/Mobilisation nuclease domain-containing protein</fullName>
    </submittedName>
</protein>
<evidence type="ECO:0000259" key="2">
    <source>
        <dbReference type="Pfam" id="PF03432"/>
    </source>
</evidence>
<dbReference type="Proteomes" id="UP000186469">
    <property type="component" value="Unassembled WGS sequence"/>
</dbReference>
<dbReference type="OrthoDB" id="5351104at2"/>
<feature type="region of interest" description="Disordered" evidence="1">
    <location>
        <begin position="395"/>
        <end position="464"/>
    </location>
</feature>
<sequence>MYMKVFPHGKGNGASPVNYLIRLDYPKRADAPPEVLRGDPELTIELIDSLDTKWKFTAGVLSWSPEDKVSPEQEQKMMNDFEGLAFAGMQPDAYNILWVRHNHAEHHELHFVIPRVELNTGKAFNPCPPGWQKHFDVVRDLHNHKEGWARPDDPLRARLCTPDHANLQTARLIRWGKSPDKDERAEAKEAIHNYLKEKIEQGIVTERKEILMLLQGAGLEINRAGKDYITVKDTESGEKLRLKGGIYAEQWQFKASDYLGRTDQSQDRTRTRGNREPDQSTIAKLERELEAVITKRTEYNRNRYPESIKELGAESELQLPRVKTNIQLEIPTNHLDNIKYFYRDKLGGVGAYELSSKENNELTPRNHSLERTPERIGTNDSFVRGQDLGAETTREQKGAFYNHSSEFKSKHRLDNREKSSHQTGVTNDRTRTNPQKHAIKHGARDTAEHSRAQYTPEKNRSANQCNEFKNSESRYTVSTIIERTQNLVARTKQVVEQFRAIVTKIEQRIQIEKRKDQQKQTSQSMER</sequence>
<feature type="domain" description="MobA/VirD2-like nuclease" evidence="2">
    <location>
        <begin position="53"/>
        <end position="139"/>
    </location>
</feature>
<evidence type="ECO:0000256" key="1">
    <source>
        <dbReference type="SAM" id="MobiDB-lite"/>
    </source>
</evidence>
<gene>
    <name evidence="3" type="ORF">SAMN02745728_01650</name>
</gene>
<accession>A0A1M7T6Z9</accession>
<evidence type="ECO:0000313" key="3">
    <source>
        <dbReference type="EMBL" id="SHN66464.1"/>
    </source>
</evidence>
<feature type="region of interest" description="Disordered" evidence="1">
    <location>
        <begin position="357"/>
        <end position="382"/>
    </location>
</feature>
<feature type="compositionally biased region" description="Basic and acidic residues" evidence="1">
    <location>
        <begin position="405"/>
        <end position="420"/>
    </location>
</feature>
<organism evidence="3 4">
    <name type="scientific">Desulfovibrio litoralis DSM 11393</name>
    <dbReference type="NCBI Taxonomy" id="1121455"/>
    <lineage>
        <taxon>Bacteria</taxon>
        <taxon>Pseudomonadati</taxon>
        <taxon>Thermodesulfobacteriota</taxon>
        <taxon>Desulfovibrionia</taxon>
        <taxon>Desulfovibrionales</taxon>
        <taxon>Desulfovibrionaceae</taxon>
        <taxon>Desulfovibrio</taxon>
    </lineage>
</organism>
<keyword evidence="4" id="KW-1185">Reference proteome</keyword>
<reference evidence="3 4" key="1">
    <citation type="submission" date="2016-12" db="EMBL/GenBank/DDBJ databases">
        <authorList>
            <person name="Song W.-J."/>
            <person name="Kurnit D.M."/>
        </authorList>
    </citation>
    <scope>NUCLEOTIDE SEQUENCE [LARGE SCALE GENOMIC DNA]</scope>
    <source>
        <strain evidence="3 4">DSM 11393</strain>
    </source>
</reference>
<dbReference type="Pfam" id="PF03432">
    <property type="entry name" value="Relaxase"/>
    <property type="match status" value="1"/>
</dbReference>
<dbReference type="InterPro" id="IPR005094">
    <property type="entry name" value="Endonuclease_MobA/VirD2"/>
</dbReference>
<dbReference type="STRING" id="1121455.SAMN02745728_01650"/>